<accession>A0A0W0F062</accession>
<evidence type="ECO:0000313" key="4">
    <source>
        <dbReference type="Proteomes" id="UP000054988"/>
    </source>
</evidence>
<gene>
    <name evidence="3" type="ORF">WG66_17707</name>
</gene>
<feature type="coiled-coil region" evidence="1">
    <location>
        <begin position="56"/>
        <end position="90"/>
    </location>
</feature>
<feature type="region of interest" description="Disordered" evidence="2">
    <location>
        <begin position="189"/>
        <end position="227"/>
    </location>
</feature>
<comment type="caution">
    <text evidence="3">The sequence shown here is derived from an EMBL/GenBank/DDBJ whole genome shotgun (WGS) entry which is preliminary data.</text>
</comment>
<reference evidence="3 4" key="1">
    <citation type="submission" date="2015-12" db="EMBL/GenBank/DDBJ databases">
        <title>Draft genome sequence of Moniliophthora roreri, the causal agent of frosty pod rot of cacao.</title>
        <authorList>
            <person name="Aime M.C."/>
            <person name="Diaz-Valderrama J.R."/>
            <person name="Kijpornyongpan T."/>
            <person name="Phillips-Mora W."/>
        </authorList>
    </citation>
    <scope>NUCLEOTIDE SEQUENCE [LARGE SCALE GENOMIC DNA]</scope>
    <source>
        <strain evidence="3 4">MCA 2952</strain>
    </source>
</reference>
<protein>
    <submittedName>
        <fullName evidence="3">Uncharacterized protein</fullName>
    </submittedName>
</protein>
<evidence type="ECO:0000256" key="1">
    <source>
        <dbReference type="SAM" id="Coils"/>
    </source>
</evidence>
<keyword evidence="1" id="KW-0175">Coiled coil</keyword>
<dbReference type="Proteomes" id="UP000054988">
    <property type="component" value="Unassembled WGS sequence"/>
</dbReference>
<dbReference type="EMBL" id="LATX01002414">
    <property type="protein sequence ID" value="KTB29715.1"/>
    <property type="molecule type" value="Genomic_DNA"/>
</dbReference>
<dbReference type="AlphaFoldDB" id="A0A0W0F062"/>
<sequence length="227" mass="26611">MPTVKDCQSQLDPQEEAFNQLFDDSDEDQSLPPSSPPRDDLEWQEMMNRNIAQKRILELETALSENEKTLERQEAELELCHIECKKLREAHRKLELHFRDVNCKHLQLEEEKAQQHKRSKPPEKKKLPVAYQVDFGRYSTQLKKILKDVWAERDIVCQQNRSLTSSNEELQAHLTKLSTECSKLLKKSKDTGNSIQTSRNHRKANEAAARYRTKNCATLSEKERLQR</sequence>
<feature type="coiled-coil region" evidence="1">
    <location>
        <begin position="160"/>
        <end position="187"/>
    </location>
</feature>
<name>A0A0W0F062_MONRR</name>
<evidence type="ECO:0000313" key="3">
    <source>
        <dbReference type="EMBL" id="KTB29715.1"/>
    </source>
</evidence>
<feature type="region of interest" description="Disordered" evidence="2">
    <location>
        <begin position="22"/>
        <end position="42"/>
    </location>
</feature>
<evidence type="ECO:0000256" key="2">
    <source>
        <dbReference type="SAM" id="MobiDB-lite"/>
    </source>
</evidence>
<proteinExistence type="predicted"/>
<organism evidence="3 4">
    <name type="scientific">Moniliophthora roreri</name>
    <name type="common">Frosty pod rot fungus</name>
    <name type="synonym">Monilia roreri</name>
    <dbReference type="NCBI Taxonomy" id="221103"/>
    <lineage>
        <taxon>Eukaryota</taxon>
        <taxon>Fungi</taxon>
        <taxon>Dikarya</taxon>
        <taxon>Basidiomycota</taxon>
        <taxon>Agaricomycotina</taxon>
        <taxon>Agaricomycetes</taxon>
        <taxon>Agaricomycetidae</taxon>
        <taxon>Agaricales</taxon>
        <taxon>Marasmiineae</taxon>
        <taxon>Marasmiaceae</taxon>
        <taxon>Moniliophthora</taxon>
    </lineage>
</organism>